<dbReference type="EMBL" id="HACA01002064">
    <property type="protein sequence ID" value="CDW19425.1"/>
    <property type="molecule type" value="Transcribed_RNA"/>
</dbReference>
<organism evidence="2">
    <name type="scientific">Lepeophtheirus salmonis</name>
    <name type="common">Salmon louse</name>
    <name type="synonym">Caligus salmonis</name>
    <dbReference type="NCBI Taxonomy" id="72036"/>
    <lineage>
        <taxon>Eukaryota</taxon>
        <taxon>Metazoa</taxon>
        <taxon>Ecdysozoa</taxon>
        <taxon>Arthropoda</taxon>
        <taxon>Crustacea</taxon>
        <taxon>Multicrustacea</taxon>
        <taxon>Hexanauplia</taxon>
        <taxon>Copepoda</taxon>
        <taxon>Siphonostomatoida</taxon>
        <taxon>Caligidae</taxon>
        <taxon>Lepeophtheirus</taxon>
    </lineage>
</organism>
<protein>
    <submittedName>
        <fullName evidence="2">Uncharacterized protein</fullName>
    </submittedName>
</protein>
<keyword evidence="1" id="KW-0472">Membrane</keyword>
<evidence type="ECO:0000256" key="1">
    <source>
        <dbReference type="SAM" id="Phobius"/>
    </source>
</evidence>
<feature type="transmembrane region" description="Helical" evidence="1">
    <location>
        <begin position="6"/>
        <end position="27"/>
    </location>
</feature>
<name>A0A0K2T0W6_LEPSM</name>
<keyword evidence="1" id="KW-0812">Transmembrane</keyword>
<evidence type="ECO:0000313" key="2">
    <source>
        <dbReference type="EMBL" id="CDW19425.1"/>
    </source>
</evidence>
<proteinExistence type="predicted"/>
<keyword evidence="1" id="KW-1133">Transmembrane helix</keyword>
<sequence>MNMNTIYTILMYIVLGPNWIYMWFIVYNDRTRLKIINLDGSISVSTNNQVIIKSMEMYALIGFNGSFEYTKEFSGIS</sequence>
<reference evidence="2" key="1">
    <citation type="submission" date="2014-05" db="EMBL/GenBank/DDBJ databases">
        <authorList>
            <person name="Chronopoulou M."/>
        </authorList>
    </citation>
    <scope>NUCLEOTIDE SEQUENCE</scope>
    <source>
        <tissue evidence="2">Whole organism</tissue>
    </source>
</reference>
<dbReference type="AlphaFoldDB" id="A0A0K2T0W6"/>
<accession>A0A0K2T0W6</accession>